<evidence type="ECO:0000256" key="1">
    <source>
        <dbReference type="SAM" id="MobiDB-lite"/>
    </source>
</evidence>
<protein>
    <submittedName>
        <fullName evidence="4">Transposase IS116/IS110/IS902 family protein</fullName>
    </submittedName>
</protein>
<dbReference type="Pfam" id="PF01548">
    <property type="entry name" value="DEDD_Tnp_IS110"/>
    <property type="match status" value="1"/>
</dbReference>
<name>A0A2S6IC31_9ACTN</name>
<evidence type="ECO:0000313" key="4">
    <source>
        <dbReference type="EMBL" id="PPK90190.1"/>
    </source>
</evidence>
<dbReference type="PANTHER" id="PTHR33055">
    <property type="entry name" value="TRANSPOSASE FOR INSERTION SEQUENCE ELEMENT IS1111A"/>
    <property type="match status" value="1"/>
</dbReference>
<proteinExistence type="predicted"/>
<evidence type="ECO:0000259" key="3">
    <source>
        <dbReference type="Pfam" id="PF02371"/>
    </source>
</evidence>
<feature type="compositionally biased region" description="Low complexity" evidence="1">
    <location>
        <begin position="128"/>
        <end position="138"/>
    </location>
</feature>
<evidence type="ECO:0000313" key="5">
    <source>
        <dbReference type="Proteomes" id="UP000239485"/>
    </source>
</evidence>
<keyword evidence="5" id="KW-1185">Reference proteome</keyword>
<feature type="domain" description="Transposase IS116/IS110/IS902 C-terminal" evidence="3">
    <location>
        <begin position="265"/>
        <end position="345"/>
    </location>
</feature>
<dbReference type="InterPro" id="IPR002525">
    <property type="entry name" value="Transp_IS110-like_N"/>
</dbReference>
<gene>
    <name evidence="4" type="ORF">CLV92_12710</name>
</gene>
<reference evidence="4 5" key="1">
    <citation type="submission" date="2018-02" db="EMBL/GenBank/DDBJ databases">
        <title>Genomic Encyclopedia of Archaeal and Bacterial Type Strains, Phase II (KMG-II): from individual species to whole genera.</title>
        <authorList>
            <person name="Goeker M."/>
        </authorList>
    </citation>
    <scope>NUCLEOTIDE SEQUENCE [LARGE SCALE GENOMIC DNA]</scope>
    <source>
        <strain evidence="4 5">DSM 22857</strain>
    </source>
</reference>
<dbReference type="InterPro" id="IPR047650">
    <property type="entry name" value="Transpos_IS110"/>
</dbReference>
<organism evidence="4 5">
    <name type="scientific">Kineococcus xinjiangensis</name>
    <dbReference type="NCBI Taxonomy" id="512762"/>
    <lineage>
        <taxon>Bacteria</taxon>
        <taxon>Bacillati</taxon>
        <taxon>Actinomycetota</taxon>
        <taxon>Actinomycetes</taxon>
        <taxon>Kineosporiales</taxon>
        <taxon>Kineosporiaceae</taxon>
        <taxon>Kineococcus</taxon>
    </lineage>
</organism>
<sequence>MTSMTARVDDVINAPDVIGGVDTHSRTHHAAALDAQGRLLGSAQFSADGAGYRDLLTWLRSFGTVGLVGIEGTSSYGAGLTRYLQQENVSVVEVNRPDRRLRALRGKSDPLDAENAARRALASTHQLAAPAQAAPGRRGAPRRRPGESVATPKDTTTVIESVRALRVARQGAIKARIAALNQLKALITTAPEQLRAELRRLPLKTAAAEAARYRPDTARLSEPMQATKWAMRSIGRRVEDLTAEIDALSVHLTDLLSSAAPKTMALFGVGTEHAGQLLVTAGGNPQRLGSEAAFAALCGASPIPASSGITNRHRLQRGGDRHANSALYLIAVVRMRYCPVTRAYVERRTKEGLSKRDILRCLKRYIARQAYNAIMQDLGRLTTAPPAEPAPMTT</sequence>
<comment type="caution">
    <text evidence="4">The sequence shown here is derived from an EMBL/GenBank/DDBJ whole genome shotgun (WGS) entry which is preliminary data.</text>
</comment>
<dbReference type="EMBL" id="PTJD01000027">
    <property type="protein sequence ID" value="PPK90190.1"/>
    <property type="molecule type" value="Genomic_DNA"/>
</dbReference>
<dbReference type="GO" id="GO:0006313">
    <property type="term" value="P:DNA transposition"/>
    <property type="evidence" value="ECO:0007669"/>
    <property type="project" value="InterPro"/>
</dbReference>
<dbReference type="OrthoDB" id="4337860at2"/>
<dbReference type="AlphaFoldDB" id="A0A2S6IC31"/>
<dbReference type="GO" id="GO:0004803">
    <property type="term" value="F:transposase activity"/>
    <property type="evidence" value="ECO:0007669"/>
    <property type="project" value="InterPro"/>
</dbReference>
<dbReference type="InterPro" id="IPR003346">
    <property type="entry name" value="Transposase_20"/>
</dbReference>
<feature type="region of interest" description="Disordered" evidence="1">
    <location>
        <begin position="124"/>
        <end position="154"/>
    </location>
</feature>
<dbReference type="Proteomes" id="UP000239485">
    <property type="component" value="Unassembled WGS sequence"/>
</dbReference>
<dbReference type="PANTHER" id="PTHR33055:SF16">
    <property type="entry name" value="TRANSPOSASE FOR INSERTION SEQUENCE ELEMENT IS1547"/>
    <property type="match status" value="1"/>
</dbReference>
<dbReference type="RefSeq" id="WP_104435925.1">
    <property type="nucleotide sequence ID" value="NZ_PTJD01000027.1"/>
</dbReference>
<accession>A0A2S6IC31</accession>
<dbReference type="Pfam" id="PF02371">
    <property type="entry name" value="Transposase_20"/>
    <property type="match status" value="1"/>
</dbReference>
<dbReference type="GO" id="GO:0003677">
    <property type="term" value="F:DNA binding"/>
    <property type="evidence" value="ECO:0007669"/>
    <property type="project" value="InterPro"/>
</dbReference>
<feature type="domain" description="Transposase IS110-like N-terminal" evidence="2">
    <location>
        <begin position="20"/>
        <end position="128"/>
    </location>
</feature>
<evidence type="ECO:0000259" key="2">
    <source>
        <dbReference type="Pfam" id="PF01548"/>
    </source>
</evidence>